<dbReference type="Pfam" id="PF11290">
    <property type="entry name" value="DUF3090"/>
    <property type="match status" value="1"/>
</dbReference>
<sequence length="173" mass="19145">MPVLEFVHPQRFVAGTVGEPGAREFYLQVRAPRRVEGVAIEKQQVELLAERVAELLDEVGADRDVPAAPQDNDPLELPVDPIFRVGSMSAAWNPTTQLLSIECHDLEHEVGASDETDGEQTTLRVVMTPSVAREFSRRSIALVAQGRRPCPLCNEPLDPSGHVCPRANGYRRR</sequence>
<gene>
    <name evidence="1" type="ORF">GCM10009762_10220</name>
</gene>
<dbReference type="InterPro" id="IPR021441">
    <property type="entry name" value="DUF3090"/>
</dbReference>
<evidence type="ECO:0000313" key="1">
    <source>
        <dbReference type="EMBL" id="GAA1538520.1"/>
    </source>
</evidence>
<dbReference type="EMBL" id="BAAANV010000030">
    <property type="protein sequence ID" value="GAA1538520.1"/>
    <property type="molecule type" value="Genomic_DNA"/>
</dbReference>
<organism evidence="1 2">
    <name type="scientific">Dermacoccus barathri</name>
    <dbReference type="NCBI Taxonomy" id="322601"/>
    <lineage>
        <taxon>Bacteria</taxon>
        <taxon>Bacillati</taxon>
        <taxon>Actinomycetota</taxon>
        <taxon>Actinomycetes</taxon>
        <taxon>Micrococcales</taxon>
        <taxon>Dermacoccaceae</taxon>
        <taxon>Dermacoccus</taxon>
    </lineage>
</organism>
<proteinExistence type="predicted"/>
<comment type="caution">
    <text evidence="1">The sequence shown here is derived from an EMBL/GenBank/DDBJ whole genome shotgun (WGS) entry which is preliminary data.</text>
</comment>
<reference evidence="1 2" key="1">
    <citation type="journal article" date="2019" name="Int. J. Syst. Evol. Microbiol.">
        <title>The Global Catalogue of Microorganisms (GCM) 10K type strain sequencing project: providing services to taxonomists for standard genome sequencing and annotation.</title>
        <authorList>
            <consortium name="The Broad Institute Genomics Platform"/>
            <consortium name="The Broad Institute Genome Sequencing Center for Infectious Disease"/>
            <person name="Wu L."/>
            <person name="Ma J."/>
        </authorList>
    </citation>
    <scope>NUCLEOTIDE SEQUENCE [LARGE SCALE GENOMIC DNA]</scope>
    <source>
        <strain evidence="1 2">JCM 14588</strain>
    </source>
</reference>
<accession>A0ABN2BF54</accession>
<evidence type="ECO:0000313" key="2">
    <source>
        <dbReference type="Proteomes" id="UP001501288"/>
    </source>
</evidence>
<keyword evidence="2" id="KW-1185">Reference proteome</keyword>
<dbReference type="RefSeq" id="WP_346029898.1">
    <property type="nucleotide sequence ID" value="NZ_BAAANV010000030.1"/>
</dbReference>
<dbReference type="NCBIfam" id="TIGR03847">
    <property type="entry name" value="conserved hypothetical protein"/>
    <property type="match status" value="1"/>
</dbReference>
<protein>
    <submittedName>
        <fullName evidence="1">DUF3090 domain-containing protein</fullName>
    </submittedName>
</protein>
<name>A0ABN2BF54_9MICO</name>
<dbReference type="Proteomes" id="UP001501288">
    <property type="component" value="Unassembled WGS sequence"/>
</dbReference>